<dbReference type="AlphaFoldDB" id="A0A1H8ANZ5"/>
<dbReference type="EMBL" id="FOBS01000038">
    <property type="protein sequence ID" value="SEM71499.1"/>
    <property type="molecule type" value="Genomic_DNA"/>
</dbReference>
<evidence type="ECO:0000313" key="1">
    <source>
        <dbReference type="EMBL" id="SEM71499.1"/>
    </source>
</evidence>
<dbReference type="STRING" id="43775.SAMN04489760_1386"/>
<accession>A0A1H8ANZ5</accession>
<gene>
    <name evidence="1" type="ORF">SAMN04489760_1386</name>
</gene>
<sequence>MTGLNNIFQHTYGEGKIPDSATGKYLIQQLGEVNYIPEKSERDYEHAVLKMYTEYYELMEKRKARDAEKGKTDES</sequence>
<organism evidence="1 2">
    <name type="scientific">Syntrophus gentianae</name>
    <dbReference type="NCBI Taxonomy" id="43775"/>
    <lineage>
        <taxon>Bacteria</taxon>
        <taxon>Pseudomonadati</taxon>
        <taxon>Thermodesulfobacteriota</taxon>
        <taxon>Syntrophia</taxon>
        <taxon>Syntrophales</taxon>
        <taxon>Syntrophaceae</taxon>
        <taxon>Syntrophus</taxon>
    </lineage>
</organism>
<reference evidence="1 2" key="1">
    <citation type="submission" date="2016-10" db="EMBL/GenBank/DDBJ databases">
        <authorList>
            <person name="de Groot N.N."/>
        </authorList>
    </citation>
    <scope>NUCLEOTIDE SEQUENCE [LARGE SCALE GENOMIC DNA]</scope>
    <source>
        <strain evidence="1 2">DSM 8423</strain>
    </source>
</reference>
<evidence type="ECO:0000313" key="2">
    <source>
        <dbReference type="Proteomes" id="UP000198744"/>
    </source>
</evidence>
<proteinExistence type="predicted"/>
<keyword evidence="2" id="KW-1185">Reference proteome</keyword>
<protein>
    <submittedName>
        <fullName evidence="1">Uncharacterized protein</fullName>
    </submittedName>
</protein>
<dbReference type="Proteomes" id="UP000198744">
    <property type="component" value="Unassembled WGS sequence"/>
</dbReference>
<name>A0A1H8ANZ5_9BACT</name>
<dbReference type="RefSeq" id="WP_139198431.1">
    <property type="nucleotide sequence ID" value="NZ_FOBS01000038.1"/>
</dbReference>